<dbReference type="GO" id="GO:0004190">
    <property type="term" value="F:aspartic-type endopeptidase activity"/>
    <property type="evidence" value="ECO:0007669"/>
    <property type="project" value="InterPro"/>
</dbReference>
<dbReference type="RefSeq" id="WP_118017096.1">
    <property type="nucleotide sequence ID" value="NZ_CAUHGS010000018.1"/>
</dbReference>
<evidence type="ECO:0000313" key="3">
    <source>
        <dbReference type="EMBL" id="RGV78238.1"/>
    </source>
</evidence>
<evidence type="ECO:0000256" key="1">
    <source>
        <dbReference type="SAM" id="Phobius"/>
    </source>
</evidence>
<evidence type="ECO:0000259" key="2">
    <source>
        <dbReference type="Pfam" id="PF01478"/>
    </source>
</evidence>
<reference evidence="3 4" key="1">
    <citation type="submission" date="2018-08" db="EMBL/GenBank/DDBJ databases">
        <title>A genome reference for cultivated species of the human gut microbiota.</title>
        <authorList>
            <person name="Zou Y."/>
            <person name="Xue W."/>
            <person name="Luo G."/>
        </authorList>
    </citation>
    <scope>NUCLEOTIDE SEQUENCE [LARGE SCALE GENOMIC DNA]</scope>
    <source>
        <strain evidence="3 4">AF14-18</strain>
    </source>
</reference>
<gene>
    <name evidence="3" type="ORF">DWW02_00395</name>
</gene>
<sequence>MLYALYGIMSYCAFMDIRRYQIPNRALAAAAAAGLAVSVEAWVSGAGNVGLWAAGIGFWMQDTGFWAAAAEGAAVFIMRLMLAAAAGFPFFLLRMVGAGDIKFMALVAGCFGLERGFWSVVIGLCLGAVLALGKMLREGSICQRFLYLTAYIRRLIQSKEIEAYYCPERDGYKCVIPLGACFFAGTLISVLWKG</sequence>
<comment type="caution">
    <text evidence="3">The sequence shown here is derived from an EMBL/GenBank/DDBJ whole genome shotgun (WGS) entry which is preliminary data.</text>
</comment>
<dbReference type="EMBL" id="QRZM01000001">
    <property type="protein sequence ID" value="RGV78238.1"/>
    <property type="molecule type" value="Genomic_DNA"/>
</dbReference>
<protein>
    <submittedName>
        <fullName evidence="3">Prepilin peptidase</fullName>
    </submittedName>
</protein>
<feature type="transmembrane region" description="Helical" evidence="1">
    <location>
        <begin position="76"/>
        <end position="96"/>
    </location>
</feature>
<evidence type="ECO:0000313" key="4">
    <source>
        <dbReference type="Proteomes" id="UP000284543"/>
    </source>
</evidence>
<organism evidence="3 4">
    <name type="scientific">Enterocloster bolteae</name>
    <dbReference type="NCBI Taxonomy" id="208479"/>
    <lineage>
        <taxon>Bacteria</taxon>
        <taxon>Bacillati</taxon>
        <taxon>Bacillota</taxon>
        <taxon>Clostridia</taxon>
        <taxon>Lachnospirales</taxon>
        <taxon>Lachnospiraceae</taxon>
        <taxon>Enterocloster</taxon>
    </lineage>
</organism>
<feature type="domain" description="Prepilin type IV endopeptidase peptidase" evidence="2">
    <location>
        <begin position="4"/>
        <end position="132"/>
    </location>
</feature>
<dbReference type="InterPro" id="IPR000045">
    <property type="entry name" value="Prepilin_IV_endopep_pep"/>
</dbReference>
<keyword evidence="1" id="KW-1133">Transmembrane helix</keyword>
<feature type="transmembrane region" description="Helical" evidence="1">
    <location>
        <begin position="51"/>
        <end position="69"/>
    </location>
</feature>
<feature type="transmembrane region" description="Helical" evidence="1">
    <location>
        <begin position="116"/>
        <end position="136"/>
    </location>
</feature>
<name>A0A412ZDB4_9FIRM</name>
<dbReference type="Pfam" id="PF01478">
    <property type="entry name" value="Peptidase_A24"/>
    <property type="match status" value="1"/>
</dbReference>
<dbReference type="Gene3D" id="1.20.120.1220">
    <property type="match status" value="1"/>
</dbReference>
<keyword evidence="1" id="KW-0812">Transmembrane</keyword>
<proteinExistence type="predicted"/>
<dbReference type="GO" id="GO:0016020">
    <property type="term" value="C:membrane"/>
    <property type="evidence" value="ECO:0007669"/>
    <property type="project" value="InterPro"/>
</dbReference>
<dbReference type="AlphaFoldDB" id="A0A412ZDB4"/>
<dbReference type="Proteomes" id="UP000284543">
    <property type="component" value="Unassembled WGS sequence"/>
</dbReference>
<feature type="transmembrane region" description="Helical" evidence="1">
    <location>
        <begin position="174"/>
        <end position="192"/>
    </location>
</feature>
<keyword evidence="1" id="KW-0472">Membrane</keyword>
<accession>A0A412ZDB4</accession>